<dbReference type="Pfam" id="PF13923">
    <property type="entry name" value="zf-C3HC4_2"/>
    <property type="match status" value="1"/>
</dbReference>
<accession>A0A813GNT2</accession>
<sequence length="364" mass="39135">SSPPLRRVGGRIEESVGGRESRGNGIEVTAGVVGASSSEVGPVVSDEGKQSENEEQGVNIEGTGGLRQEETGHLRNEGFDAEEAEMGEEAEGGEGEEGEEELEFSEDEEEVSVFDLACGSCERRLSKRGMQVRLVADTSVSLFSTDFRPWHVKEASEQRPHGACQCQVQDVACCCGSQVGYHVIQPCEACGTASHNDHYWLFDKGNMAATARQAPDGTPVVWTGLSVIAPADEEETEEVIQAGKVEVAESATGQQVQIALPQNAPIELCCPICHDLISDPTAPPCGHAACQRCLTRAVDLRRECPCCRLETTCAALQPATAMAQRLAAYRASLSVFQITVCGDLRVVSLLLVVIYDLNHVIWPY</sequence>
<evidence type="ECO:0000313" key="6">
    <source>
        <dbReference type="Proteomes" id="UP000654075"/>
    </source>
</evidence>
<dbReference type="SUPFAM" id="SSF57850">
    <property type="entry name" value="RING/U-box"/>
    <property type="match status" value="1"/>
</dbReference>
<dbReference type="SMART" id="SM00184">
    <property type="entry name" value="RING"/>
    <property type="match status" value="1"/>
</dbReference>
<dbReference type="Pfam" id="PF14976">
    <property type="entry name" value="YPEH2ZP"/>
    <property type="match status" value="1"/>
</dbReference>
<protein>
    <recommendedName>
        <fullName evidence="4">RING-type domain-containing protein</fullName>
    </recommendedName>
</protein>
<dbReference type="OrthoDB" id="305238at2759"/>
<dbReference type="GO" id="GO:0008270">
    <property type="term" value="F:zinc ion binding"/>
    <property type="evidence" value="ECO:0007669"/>
    <property type="project" value="UniProtKB-KW"/>
</dbReference>
<evidence type="ECO:0000256" key="3">
    <source>
        <dbReference type="SAM" id="MobiDB-lite"/>
    </source>
</evidence>
<feature type="compositionally biased region" description="Acidic residues" evidence="3">
    <location>
        <begin position="79"/>
        <end position="106"/>
    </location>
</feature>
<organism evidence="5 6">
    <name type="scientific">Polarella glacialis</name>
    <name type="common">Dinoflagellate</name>
    <dbReference type="NCBI Taxonomy" id="89957"/>
    <lineage>
        <taxon>Eukaryota</taxon>
        <taxon>Sar</taxon>
        <taxon>Alveolata</taxon>
        <taxon>Dinophyceae</taxon>
        <taxon>Suessiales</taxon>
        <taxon>Suessiaceae</taxon>
        <taxon>Polarella</taxon>
    </lineage>
</organism>
<feature type="domain" description="RING-type" evidence="4">
    <location>
        <begin position="270"/>
        <end position="308"/>
    </location>
</feature>
<evidence type="ECO:0000256" key="1">
    <source>
        <dbReference type="ARBA" id="ARBA00006888"/>
    </source>
</evidence>
<gene>
    <name evidence="5" type="ORF">PGLA1383_LOCUS45276</name>
</gene>
<dbReference type="EMBL" id="CAJNNV010029455">
    <property type="protein sequence ID" value="CAE8628670.1"/>
    <property type="molecule type" value="Genomic_DNA"/>
</dbReference>
<name>A0A813GNT2_POLGL</name>
<proteinExistence type="inferred from homology"/>
<keyword evidence="6" id="KW-1185">Reference proteome</keyword>
<feature type="compositionally biased region" description="Basic and acidic residues" evidence="3">
    <location>
        <begin position="10"/>
        <end position="22"/>
    </location>
</feature>
<feature type="compositionally biased region" description="Basic and acidic residues" evidence="3">
    <location>
        <begin position="67"/>
        <end position="78"/>
    </location>
</feature>
<evidence type="ECO:0000256" key="2">
    <source>
        <dbReference type="PROSITE-ProRule" id="PRU00175"/>
    </source>
</evidence>
<dbReference type="InterPro" id="IPR026768">
    <property type="entry name" value="YPEH2ZP"/>
</dbReference>
<reference evidence="5" key="1">
    <citation type="submission" date="2021-02" db="EMBL/GenBank/DDBJ databases">
        <authorList>
            <person name="Dougan E. K."/>
            <person name="Rhodes N."/>
            <person name="Thang M."/>
            <person name="Chan C."/>
        </authorList>
    </citation>
    <scope>NUCLEOTIDE SEQUENCE</scope>
</reference>
<dbReference type="Proteomes" id="UP000654075">
    <property type="component" value="Unassembled WGS sequence"/>
</dbReference>
<dbReference type="InterPro" id="IPR001841">
    <property type="entry name" value="Znf_RING"/>
</dbReference>
<feature type="non-terminal residue" evidence="5">
    <location>
        <position position="1"/>
    </location>
</feature>
<dbReference type="PANTHER" id="PTHR31841:SF1">
    <property type="entry name" value="PROTEIN FAM72A-RELATED"/>
    <property type="match status" value="1"/>
</dbReference>
<feature type="region of interest" description="Disordered" evidence="3">
    <location>
        <begin position="1"/>
        <end position="106"/>
    </location>
</feature>
<dbReference type="InterPro" id="IPR013083">
    <property type="entry name" value="Znf_RING/FYVE/PHD"/>
</dbReference>
<dbReference type="GO" id="GO:0005829">
    <property type="term" value="C:cytosol"/>
    <property type="evidence" value="ECO:0007669"/>
    <property type="project" value="TreeGrafter"/>
</dbReference>
<dbReference type="PROSITE" id="PS50089">
    <property type="entry name" value="ZF_RING_2"/>
    <property type="match status" value="1"/>
</dbReference>
<keyword evidence="2" id="KW-0862">Zinc</keyword>
<comment type="similarity">
    <text evidence="1">Belongs to the FAM72 family.</text>
</comment>
<comment type="caution">
    <text evidence="5">The sequence shown here is derived from an EMBL/GenBank/DDBJ whole genome shotgun (WGS) entry which is preliminary data.</text>
</comment>
<dbReference type="AlphaFoldDB" id="A0A813GNT2"/>
<evidence type="ECO:0000313" key="5">
    <source>
        <dbReference type="EMBL" id="CAE8628670.1"/>
    </source>
</evidence>
<evidence type="ECO:0000259" key="4">
    <source>
        <dbReference type="PROSITE" id="PS50089"/>
    </source>
</evidence>
<dbReference type="PANTHER" id="PTHR31841">
    <property type="entry name" value="PROTEIN FAM72A-RELATED"/>
    <property type="match status" value="1"/>
</dbReference>
<keyword evidence="2" id="KW-0479">Metal-binding</keyword>
<dbReference type="Gene3D" id="3.30.40.10">
    <property type="entry name" value="Zinc/RING finger domain, C3HC4 (zinc finger)"/>
    <property type="match status" value="1"/>
</dbReference>
<keyword evidence="2" id="KW-0863">Zinc-finger</keyword>